<dbReference type="AlphaFoldDB" id="A0A075MVW1"/>
<evidence type="ECO:0000256" key="1">
    <source>
        <dbReference type="SAM" id="MobiDB-lite"/>
    </source>
</evidence>
<accession>A0A075MVW1</accession>
<evidence type="ECO:0000256" key="2">
    <source>
        <dbReference type="SAM" id="Phobius"/>
    </source>
</evidence>
<proteinExistence type="predicted"/>
<dbReference type="KEGG" id="nev:NTE_01376"/>
<feature type="transmembrane region" description="Helical" evidence="2">
    <location>
        <begin position="34"/>
        <end position="53"/>
    </location>
</feature>
<keyword evidence="2" id="KW-0472">Membrane</keyword>
<keyword evidence="2" id="KW-1133">Transmembrane helix</keyword>
<keyword evidence="2" id="KW-0812">Transmembrane</keyword>
<protein>
    <submittedName>
        <fullName evidence="3">Uncharacterized protein</fullName>
    </submittedName>
</protein>
<sequence>MQRDFSFTRQSTYKHRNNNHDFYYLKNAVTYSGLIRSIVFLVTTGNIVIMLILSSPPAFAGSVTQENLPPDYARWRETNPTLAMNVTHFASQNYTMISLRLYDNRTNQNIPFSTFLLDLTDAREGTAINSSRGTFSPPASLLKDFFQAEKGELTLKIIYDPVLSGPQIAGNREPFLNAWKADPGGYIIVRTPSISPTGSYILHVTIFGAFAPSAIFSDEDTPTAILSFNGDDVRNKTVVVTNHGLNAAPAPPATDKSSKTANDSQKQGETSVIAVTKGAIIPSSNISLSKGQTTVQVPLILTYKPSVNGSSNNSGLIPFVTVEGVGACDSGNFIPASIANKMTSEQRVAILMEKSAQIDAGNLTPPTNMDHGTFLRCQFLEAQGIRIDASFAPEKVTLKPGQSATLLLSISLPKDWPSDYVNREVPVSVMLSDADNPRRTDLYIDRITVYLNPLG</sequence>
<dbReference type="eggNOG" id="arCOG08812">
    <property type="taxonomic scope" value="Archaea"/>
</dbReference>
<feature type="compositionally biased region" description="Polar residues" evidence="1">
    <location>
        <begin position="259"/>
        <end position="269"/>
    </location>
</feature>
<evidence type="ECO:0000313" key="4">
    <source>
        <dbReference type="Proteomes" id="UP000028194"/>
    </source>
</evidence>
<name>A0A075MVW1_9ARCH</name>
<feature type="region of interest" description="Disordered" evidence="1">
    <location>
        <begin position="244"/>
        <end position="269"/>
    </location>
</feature>
<organism evidence="3 4">
    <name type="scientific">Candidatus Nitrososphaera evergladensis SR1</name>
    <dbReference type="NCBI Taxonomy" id="1459636"/>
    <lineage>
        <taxon>Archaea</taxon>
        <taxon>Nitrososphaerota</taxon>
        <taxon>Nitrososphaeria</taxon>
        <taxon>Nitrososphaerales</taxon>
        <taxon>Nitrososphaeraceae</taxon>
        <taxon>Nitrososphaera</taxon>
    </lineage>
</organism>
<gene>
    <name evidence="3" type="ORF">NTE_01376</name>
</gene>
<dbReference type="Proteomes" id="UP000028194">
    <property type="component" value="Chromosome"/>
</dbReference>
<dbReference type="EMBL" id="CP007174">
    <property type="protein sequence ID" value="AIF83444.1"/>
    <property type="molecule type" value="Genomic_DNA"/>
</dbReference>
<reference evidence="3 4" key="1">
    <citation type="journal article" date="2014" name="PLoS ONE">
        <title>Genome Sequence of Candidatus Nitrososphaera evergladensis from Group I.1b Enriched from Everglades Soil Reveals Novel Genomic Features of the Ammonia-Oxidizing Archaea.</title>
        <authorList>
            <person name="Zhalnina K.V."/>
            <person name="Dias R."/>
            <person name="Leonard M.T."/>
            <person name="Dorr de Quadros P."/>
            <person name="Camargo F.A."/>
            <person name="Drew J.C."/>
            <person name="Farmerie W.G."/>
            <person name="Daroub S.H."/>
            <person name="Triplett E.W."/>
        </authorList>
    </citation>
    <scope>NUCLEOTIDE SEQUENCE [LARGE SCALE GENOMIC DNA]</scope>
    <source>
        <strain evidence="3 4">SR1</strain>
    </source>
</reference>
<evidence type="ECO:0000313" key="3">
    <source>
        <dbReference type="EMBL" id="AIF83444.1"/>
    </source>
</evidence>
<dbReference type="STRING" id="1459636.NTE_01376"/>
<keyword evidence="4" id="KW-1185">Reference proteome</keyword>
<dbReference type="HOGENOM" id="CLU_600797_0_0_2"/>